<protein>
    <submittedName>
        <fullName evidence="2">Uncharacterized protein</fullName>
    </submittedName>
</protein>
<keyword evidence="3" id="KW-1185">Reference proteome</keyword>
<sequence length="125" mass="12836">MADLVVLPTGQTAFTVRAAADAFLASLGNPNTVRNYGIGIGKTALRLGEDRPLAAVADEEIGEALELLWGSAAVNTWNAAGPRSARGWSGAATEGTGPRRCRSGPSGCRCLTPTPRSGPGWRSTG</sequence>
<dbReference type="AlphaFoldDB" id="A0A931GJD9"/>
<accession>A0A931GJD9</accession>
<proteinExistence type="predicted"/>
<evidence type="ECO:0000313" key="3">
    <source>
        <dbReference type="Proteomes" id="UP000614047"/>
    </source>
</evidence>
<evidence type="ECO:0000256" key="1">
    <source>
        <dbReference type="SAM" id="MobiDB-lite"/>
    </source>
</evidence>
<name>A0A931GJD9_9ACTN</name>
<dbReference type="EMBL" id="JADOUA010000001">
    <property type="protein sequence ID" value="MBG6089613.1"/>
    <property type="molecule type" value="Genomic_DNA"/>
</dbReference>
<evidence type="ECO:0000313" key="2">
    <source>
        <dbReference type="EMBL" id="MBG6089613.1"/>
    </source>
</evidence>
<reference evidence="2" key="1">
    <citation type="submission" date="2020-11" db="EMBL/GenBank/DDBJ databases">
        <title>Sequencing the genomes of 1000 actinobacteria strains.</title>
        <authorList>
            <person name="Klenk H.-P."/>
        </authorList>
    </citation>
    <scope>NUCLEOTIDE SEQUENCE</scope>
    <source>
        <strain evidence="2">DSM 43175</strain>
    </source>
</reference>
<comment type="caution">
    <text evidence="2">The sequence shown here is derived from an EMBL/GenBank/DDBJ whole genome shotgun (WGS) entry which is preliminary data.</text>
</comment>
<feature type="region of interest" description="Disordered" evidence="1">
    <location>
        <begin position="80"/>
        <end position="125"/>
    </location>
</feature>
<gene>
    <name evidence="2" type="ORF">IW256_003726</name>
</gene>
<dbReference type="Proteomes" id="UP000614047">
    <property type="component" value="Unassembled WGS sequence"/>
</dbReference>
<dbReference type="RefSeq" id="WP_197012202.1">
    <property type="nucleotide sequence ID" value="NZ_BAABES010000004.1"/>
</dbReference>
<organism evidence="2 3">
    <name type="scientific">Actinomadura viridis</name>
    <dbReference type="NCBI Taxonomy" id="58110"/>
    <lineage>
        <taxon>Bacteria</taxon>
        <taxon>Bacillati</taxon>
        <taxon>Actinomycetota</taxon>
        <taxon>Actinomycetes</taxon>
        <taxon>Streptosporangiales</taxon>
        <taxon>Thermomonosporaceae</taxon>
        <taxon>Actinomadura</taxon>
    </lineage>
</organism>